<dbReference type="Proteomes" id="UP000515349">
    <property type="component" value="Chromosome"/>
</dbReference>
<gene>
    <name evidence="4" type="ORF">H1R16_06075</name>
    <name evidence="3" type="ORF">H2507_11180</name>
</gene>
<feature type="transmembrane region" description="Helical" evidence="1">
    <location>
        <begin position="50"/>
        <end position="70"/>
    </location>
</feature>
<reference evidence="6" key="3">
    <citation type="submission" date="2020-07" db="EMBL/GenBank/DDBJ databases">
        <title>Flavobacterium sp. xlx-214.</title>
        <authorList>
            <person name="Yang C."/>
        </authorList>
    </citation>
    <scope>NUCLEOTIDE SEQUENCE [LARGE SCALE GENOMIC DNA]</scope>
    <source>
        <strain evidence="6">CX-624</strain>
    </source>
</reference>
<feature type="transmembrane region" description="Helical" evidence="1">
    <location>
        <begin position="7"/>
        <end position="26"/>
    </location>
</feature>
<reference evidence="5" key="2">
    <citation type="submission" date="2020-07" db="EMBL/GenBank/DDBJ databases">
        <title>Chryseobacterium sp.cx-624.</title>
        <authorList>
            <person name="Yang C."/>
        </authorList>
    </citation>
    <scope>NUCLEOTIDE SEQUENCE [LARGE SCALE GENOMIC DNA]</scope>
    <source>
        <strain evidence="5">cx-624</strain>
    </source>
</reference>
<keyword evidence="1" id="KW-1133">Transmembrane helix</keyword>
<dbReference type="KEGG" id="cbau:H1R16_06075"/>
<reference evidence="4" key="1">
    <citation type="submission" date="2020-07" db="EMBL/GenBank/DDBJ databases">
        <title>Chryseobacterium sp. CX-624.</title>
        <authorList>
            <person name="Yang C."/>
        </authorList>
    </citation>
    <scope>NUCLEOTIDE SEQUENCE</scope>
    <source>
        <strain evidence="4">CX-624</strain>
    </source>
</reference>
<evidence type="ECO:0000313" key="6">
    <source>
        <dbReference type="Proteomes" id="UP000539710"/>
    </source>
</evidence>
<proteinExistence type="predicted"/>
<keyword evidence="6" id="KW-1185">Reference proteome</keyword>
<evidence type="ECO:0000313" key="5">
    <source>
        <dbReference type="Proteomes" id="UP000515349"/>
    </source>
</evidence>
<organism evidence="4 5">
    <name type="scientific">Marnyiella aurantia</name>
    <dbReference type="NCBI Taxonomy" id="2758037"/>
    <lineage>
        <taxon>Bacteria</taxon>
        <taxon>Pseudomonadati</taxon>
        <taxon>Bacteroidota</taxon>
        <taxon>Flavobacteriia</taxon>
        <taxon>Flavobacteriales</taxon>
        <taxon>Weeksellaceae</taxon>
        <taxon>Marnyiella</taxon>
    </lineage>
</organism>
<sequence>MRTKFTLVINVILLAFIWLYPALYYADLSETIPVHFSGDGTPDGFGNRSMIWVEACIATLLFGICTYVYFNPAKINLPEDFKKNTSAIRNFISLLCTGILLIFGWISYHTVQLAMGNDAEFSMSPGIILGFLYVGIIGLIIYLGKANGRAEQNENTSN</sequence>
<dbReference type="RefSeq" id="WP_181887833.1">
    <property type="nucleotide sequence ID" value="NZ_CP059472.1"/>
</dbReference>
<feature type="transmembrane region" description="Helical" evidence="1">
    <location>
        <begin position="123"/>
        <end position="143"/>
    </location>
</feature>
<evidence type="ECO:0000256" key="1">
    <source>
        <dbReference type="SAM" id="Phobius"/>
    </source>
</evidence>
<evidence type="ECO:0000313" key="3">
    <source>
        <dbReference type="EMBL" id="MBA5247730.1"/>
    </source>
</evidence>
<evidence type="ECO:0000259" key="2">
    <source>
        <dbReference type="Pfam" id="PF07853"/>
    </source>
</evidence>
<feature type="domain" description="DUF1648" evidence="2">
    <location>
        <begin position="12"/>
        <end position="53"/>
    </location>
</feature>
<dbReference type="InterPro" id="IPR012867">
    <property type="entry name" value="DUF1648"/>
</dbReference>
<feature type="transmembrane region" description="Helical" evidence="1">
    <location>
        <begin position="91"/>
        <end position="111"/>
    </location>
</feature>
<reference evidence="3" key="4">
    <citation type="submission" date="2020-07" db="EMBL/GenBank/DDBJ databases">
        <authorList>
            <person name="Yang C."/>
        </authorList>
    </citation>
    <scope>NUCLEOTIDE SEQUENCE</scope>
    <source>
        <strain evidence="3">Cx-624</strain>
    </source>
</reference>
<dbReference type="AlphaFoldDB" id="A0A7D7LNV1"/>
<protein>
    <submittedName>
        <fullName evidence="4">DUF1648 domain-containing protein</fullName>
    </submittedName>
</protein>
<keyword evidence="1" id="KW-0472">Membrane</keyword>
<name>A0A7D7LNV1_9FLAO</name>
<evidence type="ECO:0000313" key="4">
    <source>
        <dbReference type="EMBL" id="QMS97314.1"/>
    </source>
</evidence>
<dbReference type="Proteomes" id="UP000539710">
    <property type="component" value="Unassembled WGS sequence"/>
</dbReference>
<dbReference type="EMBL" id="JACEUX010000004">
    <property type="protein sequence ID" value="MBA5247730.1"/>
    <property type="molecule type" value="Genomic_DNA"/>
</dbReference>
<accession>A0A7D7LNV1</accession>
<dbReference type="EMBL" id="CP059472">
    <property type="protein sequence ID" value="QMS97314.1"/>
    <property type="molecule type" value="Genomic_DNA"/>
</dbReference>
<dbReference type="Pfam" id="PF07853">
    <property type="entry name" value="DUF1648"/>
    <property type="match status" value="1"/>
</dbReference>
<keyword evidence="1" id="KW-0812">Transmembrane</keyword>